<dbReference type="RefSeq" id="WP_204661812.1">
    <property type="nucleotide sequence ID" value="NZ_CP056775.1"/>
</dbReference>
<dbReference type="InterPro" id="IPR011990">
    <property type="entry name" value="TPR-like_helical_dom_sf"/>
</dbReference>
<dbReference type="EMBL" id="CP056775">
    <property type="protein sequence ID" value="QRR00599.1"/>
    <property type="molecule type" value="Genomic_DNA"/>
</dbReference>
<feature type="chain" id="PRO_5046641077" description="Outer membrane protein beta-barrel domain-containing protein" evidence="2">
    <location>
        <begin position="20"/>
        <end position="598"/>
    </location>
</feature>
<organism evidence="3 4">
    <name type="scientific">Dyadobacter sandarakinus</name>
    <dbReference type="NCBI Taxonomy" id="2747268"/>
    <lineage>
        <taxon>Bacteria</taxon>
        <taxon>Pseudomonadati</taxon>
        <taxon>Bacteroidota</taxon>
        <taxon>Cytophagia</taxon>
        <taxon>Cytophagales</taxon>
        <taxon>Spirosomataceae</taxon>
        <taxon>Dyadobacter</taxon>
    </lineage>
</organism>
<feature type="region of interest" description="Disordered" evidence="1">
    <location>
        <begin position="356"/>
        <end position="400"/>
    </location>
</feature>
<name>A0ABX7I438_9BACT</name>
<evidence type="ECO:0000256" key="1">
    <source>
        <dbReference type="SAM" id="MobiDB-lite"/>
    </source>
</evidence>
<feature type="signal peptide" evidence="2">
    <location>
        <begin position="1"/>
        <end position="19"/>
    </location>
</feature>
<proteinExistence type="predicted"/>
<gene>
    <name evidence="3" type="ORF">HWI92_06605</name>
</gene>
<protein>
    <recommendedName>
        <fullName evidence="5">Outer membrane protein beta-barrel domain-containing protein</fullName>
    </recommendedName>
</protein>
<dbReference type="SUPFAM" id="SSF48452">
    <property type="entry name" value="TPR-like"/>
    <property type="match status" value="1"/>
</dbReference>
<evidence type="ECO:0000256" key="2">
    <source>
        <dbReference type="SAM" id="SignalP"/>
    </source>
</evidence>
<keyword evidence="2" id="KW-0732">Signal</keyword>
<keyword evidence="4" id="KW-1185">Reference proteome</keyword>
<reference evidence="3 4" key="1">
    <citation type="submission" date="2020-06" db="EMBL/GenBank/DDBJ databases">
        <title>Dyadobacter sandarakinus sp. nov., isolated from the soil of the Arctic Yellow River Station.</title>
        <authorList>
            <person name="Zhang Y."/>
            <person name="Peng F."/>
        </authorList>
    </citation>
    <scope>NUCLEOTIDE SEQUENCE [LARGE SCALE GENOMIC DNA]</scope>
    <source>
        <strain evidence="3 4">Q3-56</strain>
    </source>
</reference>
<evidence type="ECO:0000313" key="4">
    <source>
        <dbReference type="Proteomes" id="UP000612680"/>
    </source>
</evidence>
<sequence length="598" mass="66917">MRVVIYIMAAWLGCCAAFAQTKNVRSGELWAVWEEAERKLEAGKFDDAIILYRAYGNNFSSRLKQVQALKTLYNQGQALQKAGKYYEAVNTYKKHRTYEGIGSLAAFENRIEECLSRMENTNPARVKTPDRRILAAEFSYKGLKKLRELDTLGASNDYNQAKKYGGDFSATLKEQYEEGLQITRALGDWGWRYRKLKSATATAEAEKEALESYRNIKGVPVLTSVETRVREITAQIEGKNSMLSYARYCDTDLLLNYVNQNQARLNYSESLISTLNQYKSIQNKVATLRGNIDNSGTVGSAYFSLDSMVRSVRELPVDVKAGLLNCIKAEKTQTFTDYAGQARRAGNLTSARKFEDIANDRENSRNAVYTRDTAPGTAASQQKKPASEAPRTASAEPSPKPLRMFKAALTAGIGSNRPIYRLNNQRQKMSYGLVAQAGGEFAFIDHKNPIDLILSAEYLNTYYYTLNESGRATESFKFGGAGIALTIKIHPTNTNPNKLRPYFKVGREAIIPLTYQYENFSLPFQVNSRNQIRNVVSSIHGGPGVEIQKPHFGFFAELIFNYGIGGMYDNGSTTLGGVNRKVDANFMRGGLKVGVRFW</sequence>
<evidence type="ECO:0008006" key="5">
    <source>
        <dbReference type="Google" id="ProtNLM"/>
    </source>
</evidence>
<accession>A0ABX7I438</accession>
<evidence type="ECO:0000313" key="3">
    <source>
        <dbReference type="EMBL" id="QRR00599.1"/>
    </source>
</evidence>
<dbReference type="Proteomes" id="UP000612680">
    <property type="component" value="Chromosome"/>
</dbReference>